<gene>
    <name evidence="2" type="ORF">C5167_037561</name>
</gene>
<accession>A0A4Y7I6S1</accession>
<evidence type="ECO:0000256" key="1">
    <source>
        <dbReference type="SAM" id="MobiDB-lite"/>
    </source>
</evidence>
<protein>
    <submittedName>
        <fullName evidence="2">Uncharacterized protein</fullName>
    </submittedName>
</protein>
<feature type="region of interest" description="Disordered" evidence="1">
    <location>
        <begin position="173"/>
        <end position="248"/>
    </location>
</feature>
<reference evidence="2 3" key="1">
    <citation type="journal article" date="2018" name="Science">
        <title>The opium poppy genome and morphinan production.</title>
        <authorList>
            <person name="Guo L."/>
            <person name="Winzer T."/>
            <person name="Yang X."/>
            <person name="Li Y."/>
            <person name="Ning Z."/>
            <person name="He Z."/>
            <person name="Teodor R."/>
            <person name="Lu Y."/>
            <person name="Bowser T.A."/>
            <person name="Graham I.A."/>
            <person name="Ye K."/>
        </authorList>
    </citation>
    <scope>NUCLEOTIDE SEQUENCE [LARGE SCALE GENOMIC DNA]</scope>
    <source>
        <strain evidence="3">cv. HN1</strain>
        <tissue evidence="2">Leaves</tissue>
    </source>
</reference>
<dbReference type="Gramene" id="RZC44623">
    <property type="protein sequence ID" value="RZC44623"/>
    <property type="gene ID" value="C5167_037561"/>
</dbReference>
<dbReference type="Proteomes" id="UP000316621">
    <property type="component" value="Chromosome 1"/>
</dbReference>
<evidence type="ECO:0000313" key="2">
    <source>
        <dbReference type="EMBL" id="RZC44623.1"/>
    </source>
</evidence>
<dbReference type="AlphaFoldDB" id="A0A4Y7I6S1"/>
<feature type="region of interest" description="Disordered" evidence="1">
    <location>
        <begin position="280"/>
        <end position="338"/>
    </location>
</feature>
<evidence type="ECO:0000313" key="3">
    <source>
        <dbReference type="Proteomes" id="UP000316621"/>
    </source>
</evidence>
<organism evidence="2 3">
    <name type="scientific">Papaver somniferum</name>
    <name type="common">Opium poppy</name>
    <dbReference type="NCBI Taxonomy" id="3469"/>
    <lineage>
        <taxon>Eukaryota</taxon>
        <taxon>Viridiplantae</taxon>
        <taxon>Streptophyta</taxon>
        <taxon>Embryophyta</taxon>
        <taxon>Tracheophyta</taxon>
        <taxon>Spermatophyta</taxon>
        <taxon>Magnoliopsida</taxon>
        <taxon>Ranunculales</taxon>
        <taxon>Papaveraceae</taxon>
        <taxon>Papaveroideae</taxon>
        <taxon>Papaver</taxon>
    </lineage>
</organism>
<feature type="compositionally biased region" description="Basic and acidic residues" evidence="1">
    <location>
        <begin position="295"/>
        <end position="319"/>
    </location>
</feature>
<keyword evidence="3" id="KW-1185">Reference proteome</keyword>
<dbReference type="EMBL" id="CM010715">
    <property type="protein sequence ID" value="RZC44623.1"/>
    <property type="molecule type" value="Genomic_DNA"/>
</dbReference>
<feature type="compositionally biased region" description="Polar residues" evidence="1">
    <location>
        <begin position="210"/>
        <end position="231"/>
    </location>
</feature>
<name>A0A4Y7I6S1_PAPSO</name>
<sequence>MISLSIHRSVVLPSMQKFKRLPNLNKDQPAVHQSIIGSCNGIPTKSEAVPFALTNGGHVLLRFNSGVFCYDPETTAVSNNLISNNFYRVLHVVPHMNSLVSLKGLNQQYWDNKRYDVNPAPKDIFIQQRGKGDREIDVNPSLTMSQYLGKQAVSPRQAIGSILNKSIPMRVGVEASHSSKAADRSVGGLRKRKEKSLNCKSRCSDRSEKQANSPQELYCSDENSPLNNPLSHRSRCSISEGGSGVGGTEKIVAEVEELLEDDGSSGGTCKEVSARLLLGRAQKRHRDGSDMNDQGSEKSCSEPGRARDPDVGQPRERGKGSSLMSTLGCSKRGQGDRPLPEYTAPQICPPSFLMVAGFPVLPKYKDLYTRVIASKGHMASDTKVKSMNIQATMVTELLGMLQQMT</sequence>
<proteinExistence type="predicted"/>